<dbReference type="EMBL" id="SLWL01000004">
    <property type="protein sequence ID" value="TCO14062.1"/>
    <property type="molecule type" value="Genomic_DNA"/>
</dbReference>
<evidence type="ECO:0000256" key="7">
    <source>
        <dbReference type="SAM" id="MobiDB-lite"/>
    </source>
</evidence>
<dbReference type="RefSeq" id="WP_132004704.1">
    <property type="nucleotide sequence ID" value="NZ_JBHUNN010000002.1"/>
</dbReference>
<dbReference type="GO" id="GO:0022857">
    <property type="term" value="F:transmembrane transporter activity"/>
    <property type="evidence" value="ECO:0007669"/>
    <property type="project" value="InterPro"/>
</dbReference>
<dbReference type="PRINTS" id="PR01036">
    <property type="entry name" value="TCRTETB"/>
</dbReference>
<evidence type="ECO:0000256" key="4">
    <source>
        <dbReference type="ARBA" id="ARBA00022692"/>
    </source>
</evidence>
<gene>
    <name evidence="10" type="ORF">EV666_10412</name>
</gene>
<evidence type="ECO:0000313" key="11">
    <source>
        <dbReference type="Proteomes" id="UP000294881"/>
    </source>
</evidence>
<feature type="transmembrane region" description="Helical" evidence="8">
    <location>
        <begin position="389"/>
        <end position="409"/>
    </location>
</feature>
<comment type="subcellular location">
    <subcellularLocation>
        <location evidence="1">Cell membrane</location>
        <topology evidence="1">Multi-pass membrane protein</topology>
    </subcellularLocation>
</comment>
<dbReference type="InterPro" id="IPR020846">
    <property type="entry name" value="MFS_dom"/>
</dbReference>
<dbReference type="NCBIfam" id="TIGR00711">
    <property type="entry name" value="efflux_EmrB"/>
    <property type="match status" value="1"/>
</dbReference>
<name>A0A4R2GTU2_9HYPH</name>
<accession>A0A4R2GTU2</accession>
<evidence type="ECO:0000256" key="5">
    <source>
        <dbReference type="ARBA" id="ARBA00022989"/>
    </source>
</evidence>
<dbReference type="InterPro" id="IPR004638">
    <property type="entry name" value="EmrB-like"/>
</dbReference>
<comment type="caution">
    <text evidence="10">The sequence shown here is derived from an EMBL/GenBank/DDBJ whole genome shotgun (WGS) entry which is preliminary data.</text>
</comment>
<sequence length="493" mass="51452">MKRSVLTPLIVACALFMENTDSTVIATSLPAIAGDIGVSPIALKLALTSYMVSLAVFIPISGWMADRFGARTVFRLAMVVFMAGSLACGMANSLEGFVMARFLQGMGGAMMVPVGRLVLLRTVPKTELVSALAYLTIPALVGPVVGPPLGGFITTWFNWRWIFLINIPIGIIGVILASIFIENVREEDVAPLDVPGFLLAGSGLATLMLAFSSGGGHLISPPLAIGLGGLGVALLGLYLAHSRRVATPVLKLSLLRINTFRVSVYSGSLFRIGAGAIPFLLPLMLQAGFGMTPAHSGMITFVSAVGALFTKTLATRILRRFGFRSVLGFNLVLASAFVASYGLFTATTPLAVMLGTLFLGGCLRSMQFTAFNAIAYADIEPKDMSFATSLYAVAQQLSLAVGVALGAAALQVSALLRCGQPDAIAAQDFMPAFLCVGVVSALGVLLIPSLAPNAGAEMSGHVSRRKVRDSAGDGTARRATAEAVQQHPRAGEG</sequence>
<feature type="transmembrane region" description="Helical" evidence="8">
    <location>
        <begin position="429"/>
        <end position="451"/>
    </location>
</feature>
<feature type="transmembrane region" description="Helical" evidence="8">
    <location>
        <begin position="131"/>
        <end position="153"/>
    </location>
</feature>
<dbReference type="InterPro" id="IPR036259">
    <property type="entry name" value="MFS_trans_sf"/>
</dbReference>
<dbReference type="Gene3D" id="1.20.1250.20">
    <property type="entry name" value="MFS general substrate transporter like domains"/>
    <property type="match status" value="1"/>
</dbReference>
<feature type="transmembrane region" description="Helical" evidence="8">
    <location>
        <begin position="287"/>
        <end position="309"/>
    </location>
</feature>
<evidence type="ECO:0000256" key="2">
    <source>
        <dbReference type="ARBA" id="ARBA00022448"/>
    </source>
</evidence>
<feature type="transmembrane region" description="Helical" evidence="8">
    <location>
        <begin position="192"/>
        <end position="211"/>
    </location>
</feature>
<proteinExistence type="predicted"/>
<evidence type="ECO:0000259" key="9">
    <source>
        <dbReference type="PROSITE" id="PS50850"/>
    </source>
</evidence>
<keyword evidence="5 8" id="KW-1133">Transmembrane helix</keyword>
<dbReference type="AlphaFoldDB" id="A0A4R2GTU2"/>
<reference evidence="10 11" key="1">
    <citation type="submission" date="2019-03" db="EMBL/GenBank/DDBJ databases">
        <title>Genomic Encyclopedia of Type Strains, Phase IV (KMG-IV): sequencing the most valuable type-strain genomes for metagenomic binning, comparative biology and taxonomic classification.</title>
        <authorList>
            <person name="Goeker M."/>
        </authorList>
    </citation>
    <scope>NUCLEOTIDE SEQUENCE [LARGE SCALE GENOMIC DNA]</scope>
    <source>
        <strain evidence="10 11">DSM 22958</strain>
    </source>
</reference>
<evidence type="ECO:0000256" key="8">
    <source>
        <dbReference type="SAM" id="Phobius"/>
    </source>
</evidence>
<feature type="transmembrane region" description="Helical" evidence="8">
    <location>
        <begin position="321"/>
        <end position="344"/>
    </location>
</feature>
<dbReference type="InterPro" id="IPR011701">
    <property type="entry name" value="MFS"/>
</dbReference>
<dbReference type="OrthoDB" id="9812221at2"/>
<keyword evidence="3" id="KW-1003">Cell membrane</keyword>
<dbReference type="PANTHER" id="PTHR23501">
    <property type="entry name" value="MAJOR FACILITATOR SUPERFAMILY"/>
    <property type="match status" value="1"/>
</dbReference>
<keyword evidence="11" id="KW-1185">Reference proteome</keyword>
<keyword evidence="6 8" id="KW-0472">Membrane</keyword>
<dbReference type="PROSITE" id="PS50850">
    <property type="entry name" value="MFS"/>
    <property type="match status" value="1"/>
</dbReference>
<feature type="transmembrane region" description="Helical" evidence="8">
    <location>
        <begin position="72"/>
        <end position="92"/>
    </location>
</feature>
<dbReference type="PANTHER" id="PTHR23501:SF1">
    <property type="entry name" value="TRANSPORT PROTEIN HSRA-RELATED"/>
    <property type="match status" value="1"/>
</dbReference>
<dbReference type="Gene3D" id="1.20.1720.10">
    <property type="entry name" value="Multidrug resistance protein D"/>
    <property type="match status" value="1"/>
</dbReference>
<keyword evidence="4 8" id="KW-0812">Transmembrane</keyword>
<feature type="compositionally biased region" description="Basic and acidic residues" evidence="7">
    <location>
        <begin position="468"/>
        <end position="480"/>
    </location>
</feature>
<dbReference type="Pfam" id="PF07690">
    <property type="entry name" value="MFS_1"/>
    <property type="match status" value="2"/>
</dbReference>
<evidence type="ECO:0000256" key="6">
    <source>
        <dbReference type="ARBA" id="ARBA00023136"/>
    </source>
</evidence>
<feature type="transmembrane region" description="Helical" evidence="8">
    <location>
        <begin position="36"/>
        <end position="60"/>
    </location>
</feature>
<feature type="domain" description="Major facilitator superfamily (MFS) profile" evidence="9">
    <location>
        <begin position="7"/>
        <end position="455"/>
    </location>
</feature>
<feature type="transmembrane region" description="Helical" evidence="8">
    <location>
        <begin position="98"/>
        <end position="119"/>
    </location>
</feature>
<feature type="region of interest" description="Disordered" evidence="7">
    <location>
        <begin position="456"/>
        <end position="493"/>
    </location>
</feature>
<feature type="transmembrane region" description="Helical" evidence="8">
    <location>
        <begin position="262"/>
        <end position="281"/>
    </location>
</feature>
<keyword evidence="2" id="KW-0813">Transport</keyword>
<evidence type="ECO:0000313" key="10">
    <source>
        <dbReference type="EMBL" id="TCO14062.1"/>
    </source>
</evidence>
<feature type="transmembrane region" description="Helical" evidence="8">
    <location>
        <begin position="223"/>
        <end position="241"/>
    </location>
</feature>
<evidence type="ECO:0000256" key="1">
    <source>
        <dbReference type="ARBA" id="ARBA00004651"/>
    </source>
</evidence>
<dbReference type="SUPFAM" id="SSF103473">
    <property type="entry name" value="MFS general substrate transporter"/>
    <property type="match status" value="1"/>
</dbReference>
<organism evidence="10 11">
    <name type="scientific">Camelimonas lactis</name>
    <dbReference type="NCBI Taxonomy" id="659006"/>
    <lineage>
        <taxon>Bacteria</taxon>
        <taxon>Pseudomonadati</taxon>
        <taxon>Pseudomonadota</taxon>
        <taxon>Alphaproteobacteria</taxon>
        <taxon>Hyphomicrobiales</taxon>
        <taxon>Chelatococcaceae</taxon>
        <taxon>Camelimonas</taxon>
    </lineage>
</organism>
<dbReference type="GO" id="GO:0005886">
    <property type="term" value="C:plasma membrane"/>
    <property type="evidence" value="ECO:0007669"/>
    <property type="project" value="UniProtKB-SubCell"/>
</dbReference>
<evidence type="ECO:0000256" key="3">
    <source>
        <dbReference type="ARBA" id="ARBA00022475"/>
    </source>
</evidence>
<protein>
    <submittedName>
        <fullName evidence="10">EmrB/QacA subfamily drug resistance transporter</fullName>
    </submittedName>
</protein>
<feature type="transmembrane region" description="Helical" evidence="8">
    <location>
        <begin position="159"/>
        <end position="180"/>
    </location>
</feature>
<dbReference type="Proteomes" id="UP000294881">
    <property type="component" value="Unassembled WGS sequence"/>
</dbReference>